<dbReference type="PRINTS" id="PR00081">
    <property type="entry name" value="GDHRDH"/>
</dbReference>
<protein>
    <recommendedName>
        <fullName evidence="6">Ketoreductase (KR) domain-containing protein</fullName>
    </recommendedName>
</protein>
<reference evidence="4 5" key="1">
    <citation type="submission" date="2017-06" db="EMBL/GenBank/DDBJ databases">
        <title>Ant-infecting Ophiocordyceps genomes reveal a high diversity of potential behavioral manipulation genes and a possible major role for enterotoxins.</title>
        <authorList>
            <person name="De Bekker C."/>
            <person name="Evans H.C."/>
            <person name="Brachmann A."/>
            <person name="Hughes D.P."/>
        </authorList>
    </citation>
    <scope>NUCLEOTIDE SEQUENCE [LARGE SCALE GENOMIC DNA]</scope>
    <source>
        <strain evidence="4 5">Map16</strain>
    </source>
</reference>
<keyword evidence="3" id="KW-0560">Oxidoreductase</keyword>
<evidence type="ECO:0000256" key="3">
    <source>
        <dbReference type="ARBA" id="ARBA00023002"/>
    </source>
</evidence>
<dbReference type="Gene3D" id="3.40.50.720">
    <property type="entry name" value="NAD(P)-binding Rossmann-like Domain"/>
    <property type="match status" value="1"/>
</dbReference>
<organism evidence="4 5">
    <name type="scientific">Ophiocordyceps camponoti-rufipedis</name>
    <dbReference type="NCBI Taxonomy" id="2004952"/>
    <lineage>
        <taxon>Eukaryota</taxon>
        <taxon>Fungi</taxon>
        <taxon>Dikarya</taxon>
        <taxon>Ascomycota</taxon>
        <taxon>Pezizomycotina</taxon>
        <taxon>Sordariomycetes</taxon>
        <taxon>Hypocreomycetidae</taxon>
        <taxon>Hypocreales</taxon>
        <taxon>Ophiocordycipitaceae</taxon>
        <taxon>Ophiocordyceps</taxon>
    </lineage>
</organism>
<keyword evidence="2" id="KW-0521">NADP</keyword>
<dbReference type="SUPFAM" id="SSF51735">
    <property type="entry name" value="NAD(P)-binding Rossmann-fold domains"/>
    <property type="match status" value="1"/>
</dbReference>
<evidence type="ECO:0000313" key="4">
    <source>
        <dbReference type="EMBL" id="PHH80192.1"/>
    </source>
</evidence>
<gene>
    <name evidence="4" type="ORF">CDD80_2563</name>
</gene>
<name>A0A2C5ZKA8_9HYPO</name>
<comment type="caution">
    <text evidence="4">The sequence shown here is derived from an EMBL/GenBank/DDBJ whole genome shotgun (WGS) entry which is preliminary data.</text>
</comment>
<comment type="similarity">
    <text evidence="1">Belongs to the short-chain dehydrogenases/reductases (SDR) family.</text>
</comment>
<evidence type="ECO:0000256" key="1">
    <source>
        <dbReference type="ARBA" id="ARBA00006484"/>
    </source>
</evidence>
<dbReference type="InterPro" id="IPR036291">
    <property type="entry name" value="NAD(P)-bd_dom_sf"/>
</dbReference>
<dbReference type="PANTHER" id="PTHR43544:SF7">
    <property type="entry name" value="NADB-LER2"/>
    <property type="match status" value="1"/>
</dbReference>
<accession>A0A2C5ZKA8</accession>
<evidence type="ECO:0000256" key="2">
    <source>
        <dbReference type="ARBA" id="ARBA00022857"/>
    </source>
</evidence>
<dbReference type="GO" id="GO:0016491">
    <property type="term" value="F:oxidoreductase activity"/>
    <property type="evidence" value="ECO:0007669"/>
    <property type="project" value="UniProtKB-KW"/>
</dbReference>
<dbReference type="EMBL" id="NJES01000023">
    <property type="protein sequence ID" value="PHH80192.1"/>
    <property type="molecule type" value="Genomic_DNA"/>
</dbReference>
<proteinExistence type="inferred from homology"/>
<dbReference type="OrthoDB" id="7289984at2759"/>
<evidence type="ECO:0008006" key="6">
    <source>
        <dbReference type="Google" id="ProtNLM"/>
    </source>
</evidence>
<dbReference type="Pfam" id="PF00106">
    <property type="entry name" value="adh_short"/>
    <property type="match status" value="2"/>
</dbReference>
<dbReference type="CDD" id="cd05325">
    <property type="entry name" value="carb_red_sniffer_like_SDR_c"/>
    <property type="match status" value="1"/>
</dbReference>
<dbReference type="InterPro" id="IPR051468">
    <property type="entry name" value="Fungal_SecMetab_SDRs"/>
</dbReference>
<keyword evidence="5" id="KW-1185">Reference proteome</keyword>
<dbReference type="GO" id="GO:0005737">
    <property type="term" value="C:cytoplasm"/>
    <property type="evidence" value="ECO:0007669"/>
    <property type="project" value="TreeGrafter"/>
</dbReference>
<dbReference type="Proteomes" id="UP000226431">
    <property type="component" value="Unassembled WGS sequence"/>
</dbReference>
<dbReference type="AlphaFoldDB" id="A0A2C5ZKA8"/>
<dbReference type="STRING" id="2004952.A0A2C5ZKA8"/>
<dbReference type="PANTHER" id="PTHR43544">
    <property type="entry name" value="SHORT-CHAIN DEHYDROGENASE/REDUCTASE"/>
    <property type="match status" value="1"/>
</dbReference>
<sequence length="265" mass="28576">MAGNLTYLITGSNRGIGRQIVADLLLRPATTVVATARDSDSSTSRSLGTLPTAAGSRLVVVPLDGSREDTGHETLRQRLKNKDIGRLDVVVANAGIADIGFVLQTEATEARECFEVNSLGVLRLFQACWPLMEQSDPTSGGNKFVLITSFVGSIGGLGLKEPMAKFNLLPVAEFGWTAYGMSKASANWLARKISFEFRDKGLLVGVINPGCVNTDMTQRLANKAGVEPLCMPVEHSSRCVLEQVDRLCPDTSGKFLNFDGEEIPW</sequence>
<evidence type="ECO:0000313" key="5">
    <source>
        <dbReference type="Proteomes" id="UP000226431"/>
    </source>
</evidence>
<dbReference type="InterPro" id="IPR002347">
    <property type="entry name" value="SDR_fam"/>
</dbReference>